<protein>
    <submittedName>
        <fullName evidence="3">Protein kinase domain-containing protein</fullName>
    </submittedName>
</protein>
<gene>
    <name evidence="1" type="ORF">SBAD_LOCUS206</name>
</gene>
<sequence length="82" mass="9187">MLYVDPHQRITAANILQHAWITQRHLLPHSKIQFKTDPSAVKAAVMATYKAIKKPQLAPPLEPVSASMLAQRRVKSKVSSVF</sequence>
<dbReference type="OrthoDB" id="63267at2759"/>
<evidence type="ECO:0000313" key="3">
    <source>
        <dbReference type="WBParaSite" id="SBAD_0000021901-mRNA-1"/>
    </source>
</evidence>
<accession>A0A183I9B2</accession>
<keyword evidence="2" id="KW-1185">Reference proteome</keyword>
<reference evidence="3" key="1">
    <citation type="submission" date="2016-06" db="UniProtKB">
        <authorList>
            <consortium name="WormBaseParasite"/>
        </authorList>
    </citation>
    <scope>IDENTIFICATION</scope>
</reference>
<organism evidence="3">
    <name type="scientific">Soboliphyme baturini</name>
    <dbReference type="NCBI Taxonomy" id="241478"/>
    <lineage>
        <taxon>Eukaryota</taxon>
        <taxon>Metazoa</taxon>
        <taxon>Ecdysozoa</taxon>
        <taxon>Nematoda</taxon>
        <taxon>Enoplea</taxon>
        <taxon>Dorylaimia</taxon>
        <taxon>Dioctophymatida</taxon>
        <taxon>Dioctophymatoidea</taxon>
        <taxon>Soboliphymatidae</taxon>
        <taxon>Soboliphyme</taxon>
    </lineage>
</organism>
<dbReference type="EMBL" id="UZAM01000373">
    <property type="protein sequence ID" value="VDO80801.1"/>
    <property type="molecule type" value="Genomic_DNA"/>
</dbReference>
<reference evidence="1 2" key="2">
    <citation type="submission" date="2018-11" db="EMBL/GenBank/DDBJ databases">
        <authorList>
            <consortium name="Pathogen Informatics"/>
        </authorList>
    </citation>
    <scope>NUCLEOTIDE SEQUENCE [LARGE SCALE GENOMIC DNA]</scope>
</reference>
<dbReference type="WBParaSite" id="SBAD_0000021901-mRNA-1">
    <property type="protein sequence ID" value="SBAD_0000021901-mRNA-1"/>
    <property type="gene ID" value="SBAD_0000021901"/>
</dbReference>
<name>A0A183I9B2_9BILA</name>
<proteinExistence type="predicted"/>
<dbReference type="AlphaFoldDB" id="A0A183I9B2"/>
<dbReference type="Proteomes" id="UP000270296">
    <property type="component" value="Unassembled WGS sequence"/>
</dbReference>
<evidence type="ECO:0000313" key="1">
    <source>
        <dbReference type="EMBL" id="VDO80801.1"/>
    </source>
</evidence>
<evidence type="ECO:0000313" key="2">
    <source>
        <dbReference type="Proteomes" id="UP000270296"/>
    </source>
</evidence>